<dbReference type="Proteomes" id="UP001254848">
    <property type="component" value="Unassembled WGS sequence"/>
</dbReference>
<keyword evidence="2" id="KW-1185">Reference proteome</keyword>
<protein>
    <submittedName>
        <fullName evidence="1">Uncharacterized protein</fullName>
    </submittedName>
</protein>
<accession>A0ABU3P4E5</accession>
<organism evidence="1 2">
    <name type="scientific">Anaeroselena agilis</name>
    <dbReference type="NCBI Taxonomy" id="3063788"/>
    <lineage>
        <taxon>Bacteria</taxon>
        <taxon>Bacillati</taxon>
        <taxon>Bacillota</taxon>
        <taxon>Negativicutes</taxon>
        <taxon>Acetonemataceae</taxon>
        <taxon>Anaeroselena</taxon>
    </lineage>
</organism>
<name>A0ABU3P4E5_9FIRM</name>
<dbReference type="EMBL" id="JAUOZS010000001">
    <property type="protein sequence ID" value="MDT8903881.1"/>
    <property type="molecule type" value="Genomic_DNA"/>
</dbReference>
<dbReference type="RefSeq" id="WP_413782322.1">
    <property type="nucleotide sequence ID" value="NZ_JAUOZS010000001.1"/>
</dbReference>
<gene>
    <name evidence="1" type="ORF">Q4T40_21835</name>
</gene>
<comment type="caution">
    <text evidence="1">The sequence shown here is derived from an EMBL/GenBank/DDBJ whole genome shotgun (WGS) entry which is preliminary data.</text>
</comment>
<evidence type="ECO:0000313" key="2">
    <source>
        <dbReference type="Proteomes" id="UP001254848"/>
    </source>
</evidence>
<evidence type="ECO:0000313" key="1">
    <source>
        <dbReference type="EMBL" id="MDT8903881.1"/>
    </source>
</evidence>
<proteinExistence type="predicted"/>
<reference evidence="1 2" key="1">
    <citation type="submission" date="2023-07" db="EMBL/GenBank/DDBJ databases">
        <title>The novel representative of Negativicutes class, Anaeroselena agilis gen. nov. sp. nov.</title>
        <authorList>
            <person name="Prokofeva M.I."/>
            <person name="Elcheninov A.G."/>
            <person name="Klyukina A."/>
            <person name="Kublanov I.V."/>
            <person name="Frolov E.N."/>
            <person name="Podosokorskaya O.A."/>
        </authorList>
    </citation>
    <scope>NUCLEOTIDE SEQUENCE [LARGE SCALE GENOMIC DNA]</scope>
    <source>
        <strain evidence="1 2">4137-cl</strain>
    </source>
</reference>
<sequence length="80" mass="9048">MDSQLARIFELKSQLLDLGYHAFQVDAMQKEILGDAVPEEVGAEKRRQVIDALEKYAYFAIKARHGGGGDMRRYPGPPRK</sequence>